<accession>A0A6L2Q623</accession>
<dbReference type="EMBL" id="BLKM01001905">
    <property type="protein sequence ID" value="GFG40359.1"/>
    <property type="molecule type" value="Genomic_DNA"/>
</dbReference>
<reference evidence="3" key="1">
    <citation type="submission" date="2020-01" db="EMBL/GenBank/DDBJ databases">
        <title>Draft genome sequence of the Termite Coptotermes fromosanus.</title>
        <authorList>
            <person name="Itakura S."/>
            <person name="Yosikawa Y."/>
            <person name="Umezawa K."/>
        </authorList>
    </citation>
    <scope>NUCLEOTIDE SEQUENCE [LARGE SCALE GENOMIC DNA]</scope>
</reference>
<dbReference type="PANTHER" id="PTHR21301:SF10">
    <property type="entry name" value="REVERSE TRANSCRIPTASE DOMAIN-CONTAINING PROTEIN"/>
    <property type="match status" value="1"/>
</dbReference>
<dbReference type="InParanoid" id="A0A6L2Q623"/>
<name>A0A6L2Q623_COPFO</name>
<proteinExistence type="predicted"/>
<evidence type="ECO:0000313" key="2">
    <source>
        <dbReference type="EMBL" id="GFG40359.1"/>
    </source>
</evidence>
<organism evidence="2 3">
    <name type="scientific">Coptotermes formosanus</name>
    <name type="common">Formosan subterranean termite</name>
    <dbReference type="NCBI Taxonomy" id="36987"/>
    <lineage>
        <taxon>Eukaryota</taxon>
        <taxon>Metazoa</taxon>
        <taxon>Ecdysozoa</taxon>
        <taxon>Arthropoda</taxon>
        <taxon>Hexapoda</taxon>
        <taxon>Insecta</taxon>
        <taxon>Pterygota</taxon>
        <taxon>Neoptera</taxon>
        <taxon>Polyneoptera</taxon>
        <taxon>Dictyoptera</taxon>
        <taxon>Blattodea</taxon>
        <taxon>Blattoidea</taxon>
        <taxon>Termitoidae</taxon>
        <taxon>Rhinotermitidae</taxon>
        <taxon>Coptotermes</taxon>
    </lineage>
</organism>
<dbReference type="PANTHER" id="PTHR21301">
    <property type="entry name" value="REVERSE TRANSCRIPTASE"/>
    <property type="match status" value="1"/>
</dbReference>
<protein>
    <recommendedName>
        <fullName evidence="1">Helix-turn-helix domain-containing protein</fullName>
    </recommendedName>
</protein>
<dbReference type="OrthoDB" id="10018421at2759"/>
<dbReference type="Pfam" id="PF26215">
    <property type="entry name" value="HTH_animal"/>
    <property type="match status" value="1"/>
</dbReference>
<gene>
    <name evidence="2" type="ORF">Cfor_00556</name>
</gene>
<keyword evidence="3" id="KW-1185">Reference proteome</keyword>
<evidence type="ECO:0000313" key="3">
    <source>
        <dbReference type="Proteomes" id="UP000502823"/>
    </source>
</evidence>
<dbReference type="Proteomes" id="UP000502823">
    <property type="component" value="Unassembled WGS sequence"/>
</dbReference>
<sequence>MLQTVKATLIHNHNVDKIIDEILNLIKITLNQNYFTYYKQYFIQEEDDILIIYNETETDINHMLTDFNNIHPKLTFTSEIEMNSKLNFLGLSLYKQDNSTHASTYSKPTTADCIIPYTSYHPNDQKQAAIRYFINRVREYPLDMDGKITELNIIHNIAYNNLFLSQLTDKIIQRNLTDEPQVVTTNNPTKEKKWVTFIFTHKAAYRITNIFKKISLGIAFKTKNTIYRNFSKHTQPNPNSKFNLNGIYQLTSPDCNLHYVGQTGKQVHTRYKK</sequence>
<dbReference type="AlphaFoldDB" id="A0A6L2Q623"/>
<feature type="domain" description="Helix-turn-helix" evidence="1">
    <location>
        <begin position="114"/>
        <end position="173"/>
    </location>
</feature>
<evidence type="ECO:0000259" key="1">
    <source>
        <dbReference type="Pfam" id="PF26215"/>
    </source>
</evidence>
<comment type="caution">
    <text evidence="2">The sequence shown here is derived from an EMBL/GenBank/DDBJ whole genome shotgun (WGS) entry which is preliminary data.</text>
</comment>
<dbReference type="InterPro" id="IPR058912">
    <property type="entry name" value="HTH_animal"/>
</dbReference>